<dbReference type="Proteomes" id="UP000001542">
    <property type="component" value="Unassembled WGS sequence"/>
</dbReference>
<dbReference type="Gene3D" id="3.80.10.10">
    <property type="entry name" value="Ribonuclease Inhibitor"/>
    <property type="match status" value="1"/>
</dbReference>
<reference evidence="1" key="2">
    <citation type="journal article" date="2007" name="Science">
        <title>Draft genome sequence of the sexually transmitted pathogen Trichomonas vaginalis.</title>
        <authorList>
            <person name="Carlton J.M."/>
            <person name="Hirt R.P."/>
            <person name="Silva J.C."/>
            <person name="Delcher A.L."/>
            <person name="Schatz M."/>
            <person name="Zhao Q."/>
            <person name="Wortman J.R."/>
            <person name="Bidwell S.L."/>
            <person name="Alsmark U.C.M."/>
            <person name="Besteiro S."/>
            <person name="Sicheritz-Ponten T."/>
            <person name="Noel C.J."/>
            <person name="Dacks J.B."/>
            <person name="Foster P.G."/>
            <person name="Simillion C."/>
            <person name="Van de Peer Y."/>
            <person name="Miranda-Saavedra D."/>
            <person name="Barton G.J."/>
            <person name="Westrop G.D."/>
            <person name="Mueller S."/>
            <person name="Dessi D."/>
            <person name="Fiori P.L."/>
            <person name="Ren Q."/>
            <person name="Paulsen I."/>
            <person name="Zhang H."/>
            <person name="Bastida-Corcuera F.D."/>
            <person name="Simoes-Barbosa A."/>
            <person name="Brown M.T."/>
            <person name="Hayes R.D."/>
            <person name="Mukherjee M."/>
            <person name="Okumura C.Y."/>
            <person name="Schneider R."/>
            <person name="Smith A.J."/>
            <person name="Vanacova S."/>
            <person name="Villalvazo M."/>
            <person name="Haas B.J."/>
            <person name="Pertea M."/>
            <person name="Feldblyum T.V."/>
            <person name="Utterback T.R."/>
            <person name="Shu C.L."/>
            <person name="Osoegawa K."/>
            <person name="de Jong P.J."/>
            <person name="Hrdy I."/>
            <person name="Horvathova L."/>
            <person name="Zubacova Z."/>
            <person name="Dolezal P."/>
            <person name="Malik S.B."/>
            <person name="Logsdon J.M. Jr."/>
            <person name="Henze K."/>
            <person name="Gupta A."/>
            <person name="Wang C.C."/>
            <person name="Dunne R.L."/>
            <person name="Upcroft J.A."/>
            <person name="Upcroft P."/>
            <person name="White O."/>
            <person name="Salzberg S.L."/>
            <person name="Tang P."/>
            <person name="Chiu C.-H."/>
            <person name="Lee Y.-S."/>
            <person name="Embley T.M."/>
            <person name="Coombs G.H."/>
            <person name="Mottram J.C."/>
            <person name="Tachezy J."/>
            <person name="Fraser-Liggett C.M."/>
            <person name="Johnson P.J."/>
        </authorList>
    </citation>
    <scope>NUCLEOTIDE SEQUENCE [LARGE SCALE GENOMIC DNA]</scope>
    <source>
        <strain evidence="1">G3</strain>
    </source>
</reference>
<dbReference type="VEuPathDB" id="TrichDB:TVAGG3_0204040"/>
<evidence type="ECO:0000313" key="2">
    <source>
        <dbReference type="Proteomes" id="UP000001542"/>
    </source>
</evidence>
<reference evidence="1" key="1">
    <citation type="submission" date="2006-10" db="EMBL/GenBank/DDBJ databases">
        <authorList>
            <person name="Amadeo P."/>
            <person name="Zhao Q."/>
            <person name="Wortman J."/>
            <person name="Fraser-Liggett C."/>
            <person name="Carlton J."/>
        </authorList>
    </citation>
    <scope>NUCLEOTIDE SEQUENCE</scope>
    <source>
        <strain evidence="1">G3</strain>
    </source>
</reference>
<proteinExistence type="predicted"/>
<dbReference type="InterPro" id="IPR032675">
    <property type="entry name" value="LRR_dom_sf"/>
</dbReference>
<dbReference type="InParanoid" id="A2FTL2"/>
<name>A2FTL2_TRIV3</name>
<dbReference type="EMBL" id="DS114013">
    <property type="protein sequence ID" value="EAX91746.1"/>
    <property type="molecule type" value="Genomic_DNA"/>
</dbReference>
<dbReference type="PANTHER" id="PTHR24110">
    <property type="entry name" value="CENTROSOMAL PROTEIN OF 78 KDA"/>
    <property type="match status" value="1"/>
</dbReference>
<dbReference type="PANTHER" id="PTHR24110:SF3">
    <property type="entry name" value="CENTROSOMAL PROTEIN OF 78 KDA"/>
    <property type="match status" value="1"/>
</dbReference>
<dbReference type="KEGG" id="tva:4749447"/>
<keyword evidence="2" id="KW-1185">Reference proteome</keyword>
<dbReference type="OrthoDB" id="10637119at2759"/>
<organism evidence="1 2">
    <name type="scientific">Trichomonas vaginalis (strain ATCC PRA-98 / G3)</name>
    <dbReference type="NCBI Taxonomy" id="412133"/>
    <lineage>
        <taxon>Eukaryota</taxon>
        <taxon>Metamonada</taxon>
        <taxon>Parabasalia</taxon>
        <taxon>Trichomonadida</taxon>
        <taxon>Trichomonadidae</taxon>
        <taxon>Trichomonas</taxon>
    </lineage>
</organism>
<sequence>MMYFIGNGDESLCLYDFSLLPAKLYDKFFNSLPNILYKKVSNIVFSCETFEKYKNTSNITSKKLKAITESIAYQKKNYLNYLMKILIQILPKTKSLRSLQLISLDISELQMKTLFTSIAQCKTLECISFKNIFTTDENFSYLLQYISPYKYREISFVKCGLTSKSYPAICEFIQRKPFTSQINRKLRILNVDDCLFSLEEINKIEDLVNDAQDDQTTVGVETVTVTVDSEEDEGESQAISEPDEAIERGLQNSDEHESKSLESLQSSTINSSNFANVELPKHRLRSLNPEFTEATIHLKRMTLSQEYDISDLPEPETLSDSQLAAQNEELRKIRDAIVAKLNGSLYDDDTILIGEGSKELCEVMNGMKAKIEEYEALQD</sequence>
<protein>
    <submittedName>
        <fullName evidence="1">Uncharacterized protein</fullName>
    </submittedName>
</protein>
<dbReference type="AlphaFoldDB" id="A2FTL2"/>
<gene>
    <name evidence="1" type="ORF">TVAG_147470</name>
</gene>
<dbReference type="RefSeq" id="XP_001304676.1">
    <property type="nucleotide sequence ID" value="XM_001304675.1"/>
</dbReference>
<dbReference type="VEuPathDB" id="TrichDB:TVAG_147470"/>
<evidence type="ECO:0000313" key="1">
    <source>
        <dbReference type="EMBL" id="EAX91746.1"/>
    </source>
</evidence>
<accession>A2FTL2</accession>
<dbReference type="SUPFAM" id="SSF52047">
    <property type="entry name" value="RNI-like"/>
    <property type="match status" value="1"/>
</dbReference>